<keyword evidence="2" id="KW-1185">Reference proteome</keyword>
<dbReference type="Proteomes" id="UP000737018">
    <property type="component" value="Unassembled WGS sequence"/>
</dbReference>
<proteinExistence type="predicted"/>
<protein>
    <submittedName>
        <fullName evidence="1">Uncharacterized protein</fullName>
    </submittedName>
</protein>
<dbReference type="EMBL" id="JRKL02000320">
    <property type="protein sequence ID" value="KAF3972570.1"/>
    <property type="molecule type" value="Genomic_DNA"/>
</dbReference>
<name>A0A8J4RN76_9ROSI</name>
<dbReference type="OrthoDB" id="10570098at2759"/>
<organism evidence="1 2">
    <name type="scientific">Castanea mollissima</name>
    <name type="common">Chinese chestnut</name>
    <dbReference type="NCBI Taxonomy" id="60419"/>
    <lineage>
        <taxon>Eukaryota</taxon>
        <taxon>Viridiplantae</taxon>
        <taxon>Streptophyta</taxon>
        <taxon>Embryophyta</taxon>
        <taxon>Tracheophyta</taxon>
        <taxon>Spermatophyta</taxon>
        <taxon>Magnoliopsida</taxon>
        <taxon>eudicotyledons</taxon>
        <taxon>Gunneridae</taxon>
        <taxon>Pentapetalae</taxon>
        <taxon>rosids</taxon>
        <taxon>fabids</taxon>
        <taxon>Fagales</taxon>
        <taxon>Fagaceae</taxon>
        <taxon>Castanea</taxon>
    </lineage>
</organism>
<reference evidence="1" key="1">
    <citation type="submission" date="2020-03" db="EMBL/GenBank/DDBJ databases">
        <title>Castanea mollissima Vanexum genome sequencing.</title>
        <authorList>
            <person name="Staton M."/>
        </authorList>
    </citation>
    <scope>NUCLEOTIDE SEQUENCE</scope>
    <source>
        <tissue evidence="1">Leaf</tissue>
    </source>
</reference>
<evidence type="ECO:0000313" key="2">
    <source>
        <dbReference type="Proteomes" id="UP000737018"/>
    </source>
</evidence>
<gene>
    <name evidence="1" type="ORF">CMV_003948</name>
</gene>
<dbReference type="AlphaFoldDB" id="A0A8J4RN76"/>
<sequence length="96" mass="10718">MSGPRSTIFYLLTYRIVGTRDNIAVVFSWMKNYIMKFSSTPKPTEVLAANKKIASQKIANLVTTDAKALQFLYVFSNAGQLVRSFLVVTVSIHLNA</sequence>
<evidence type="ECO:0000313" key="1">
    <source>
        <dbReference type="EMBL" id="KAF3972570.1"/>
    </source>
</evidence>
<comment type="caution">
    <text evidence="1">The sequence shown here is derived from an EMBL/GenBank/DDBJ whole genome shotgun (WGS) entry which is preliminary data.</text>
</comment>
<accession>A0A8J4RN76</accession>